<dbReference type="PANTHER" id="PTHR33392">
    <property type="entry name" value="POLYISOPRENYL-TEICHOIC ACID--PEPTIDOGLYCAN TEICHOIC ACID TRANSFERASE TAGU"/>
    <property type="match status" value="1"/>
</dbReference>
<dbReference type="NCBIfam" id="TIGR00350">
    <property type="entry name" value="lytR_cpsA_psr"/>
    <property type="match status" value="1"/>
</dbReference>
<protein>
    <submittedName>
        <fullName evidence="5">LytR family transcriptional regulator</fullName>
    </submittedName>
</protein>
<comment type="caution">
    <text evidence="5">The sequence shown here is derived from an EMBL/GenBank/DDBJ whole genome shotgun (WGS) entry which is preliminary data.</text>
</comment>
<dbReference type="InterPro" id="IPR050922">
    <property type="entry name" value="LytR/CpsA/Psr_CW_biosynth"/>
</dbReference>
<gene>
    <name evidence="5" type="ORF">CJ213_01895</name>
</gene>
<evidence type="ECO:0000256" key="2">
    <source>
        <dbReference type="SAM" id="MobiDB-lite"/>
    </source>
</evidence>
<dbReference type="AlphaFoldDB" id="A0A9X7FEX0"/>
<reference evidence="5 6" key="1">
    <citation type="submission" date="2017-09" db="EMBL/GenBank/DDBJ databases">
        <title>Bacterial strain isolated from the female urinary microbiota.</title>
        <authorList>
            <person name="Thomas-White K."/>
            <person name="Kumar N."/>
            <person name="Forster S."/>
            <person name="Putonti C."/>
            <person name="Lawley T."/>
            <person name="Wolfe A.J."/>
        </authorList>
    </citation>
    <scope>NUCLEOTIDE SEQUENCE [LARGE SCALE GENOMIC DNA]</scope>
    <source>
        <strain evidence="5 6">UMB0411</strain>
    </source>
</reference>
<feature type="transmembrane region" description="Helical" evidence="3">
    <location>
        <begin position="58"/>
        <end position="79"/>
    </location>
</feature>
<feature type="compositionally biased region" description="Acidic residues" evidence="2">
    <location>
        <begin position="413"/>
        <end position="422"/>
    </location>
</feature>
<dbReference type="Pfam" id="PF03816">
    <property type="entry name" value="LytR_cpsA_psr"/>
    <property type="match status" value="1"/>
</dbReference>
<name>A0A9X7FEX0_9BIFI</name>
<evidence type="ECO:0000259" key="4">
    <source>
        <dbReference type="Pfam" id="PF03816"/>
    </source>
</evidence>
<feature type="compositionally biased region" description="Low complexity" evidence="2">
    <location>
        <begin position="391"/>
        <end position="412"/>
    </location>
</feature>
<feature type="domain" description="Cell envelope-related transcriptional attenuator" evidence="4">
    <location>
        <begin position="139"/>
        <end position="302"/>
    </location>
</feature>
<accession>A0A9X7FEX0</accession>
<keyword evidence="3" id="KW-0472">Membrane</keyword>
<feature type="region of interest" description="Disordered" evidence="2">
    <location>
        <begin position="388"/>
        <end position="464"/>
    </location>
</feature>
<sequence>MTKEMILPQPKRLLIIEKEGTMTTSRYPEGMRYQPGEDWNSTPHHSLGYRMINRTRKILCMFVISVLTFFSTIIAAVWLDFSSAVSNRVINVISKDPEANQTLDINAGKPVTFLVLGQDSRDGNNQSFTHDGETGDHQSDTTMVVQISADRSYMNIVSIPRDSMVNAPACDTTKGHIPARKHVMFNSIFALGYAQGGDLASAASCSLKAVNSLTGLNIHHFIVADFSGLSNMIDAVGGVSVCIPTATRDAYTGVNFKQGMQHLNGRLATQYARMRHDTASDGSDIMRTTRQQYLIKQLLHQALSKNLFTQTSELYQLAKASLGALNISEGLANPTTLVGLALSMRKLDSSHIYARTTPVIPDPYDPNRVVWSDEANNIWDLMRENKPLSLNHKTNGTNKKNANNSSKNTNNQDNEDTDDDSNINENDKLNKTTDPKKMGRVDPKTGLIKNSQGQLIDPNTGGIVNPENGTIHNPQTGQYVGFADKYANNVLCAVPRKK</sequence>
<dbReference type="Proteomes" id="UP000235293">
    <property type="component" value="Unassembled WGS sequence"/>
</dbReference>
<dbReference type="InterPro" id="IPR004474">
    <property type="entry name" value="LytR_CpsA_psr"/>
</dbReference>
<keyword evidence="3" id="KW-1133">Transmembrane helix</keyword>
<dbReference type="Gene3D" id="3.40.630.190">
    <property type="entry name" value="LCP protein"/>
    <property type="match status" value="1"/>
</dbReference>
<comment type="similarity">
    <text evidence="1">Belongs to the LytR/CpsA/Psr (LCP) family.</text>
</comment>
<evidence type="ECO:0000256" key="3">
    <source>
        <dbReference type="SAM" id="Phobius"/>
    </source>
</evidence>
<keyword evidence="3" id="KW-0812">Transmembrane</keyword>
<feature type="compositionally biased region" description="Basic and acidic residues" evidence="2">
    <location>
        <begin position="425"/>
        <end position="443"/>
    </location>
</feature>
<proteinExistence type="inferred from homology"/>
<dbReference type="EMBL" id="PNGY01000001">
    <property type="protein sequence ID" value="PMC54910.1"/>
    <property type="molecule type" value="Genomic_DNA"/>
</dbReference>
<dbReference type="PANTHER" id="PTHR33392:SF6">
    <property type="entry name" value="POLYISOPRENYL-TEICHOIC ACID--PEPTIDOGLYCAN TEICHOIC ACID TRANSFERASE TAGU"/>
    <property type="match status" value="1"/>
</dbReference>
<evidence type="ECO:0000313" key="5">
    <source>
        <dbReference type="EMBL" id="PMC54910.1"/>
    </source>
</evidence>
<evidence type="ECO:0000313" key="6">
    <source>
        <dbReference type="Proteomes" id="UP000235293"/>
    </source>
</evidence>
<evidence type="ECO:0000256" key="1">
    <source>
        <dbReference type="ARBA" id="ARBA00006068"/>
    </source>
</evidence>
<organism evidence="5 6">
    <name type="scientific">Gardnerella swidsinskii</name>
    <dbReference type="NCBI Taxonomy" id="2792979"/>
    <lineage>
        <taxon>Bacteria</taxon>
        <taxon>Bacillati</taxon>
        <taxon>Actinomycetota</taxon>
        <taxon>Actinomycetes</taxon>
        <taxon>Bifidobacteriales</taxon>
        <taxon>Bifidobacteriaceae</taxon>
        <taxon>Gardnerella</taxon>
    </lineage>
</organism>